<organism evidence="1 2">
    <name type="scientific">Cupriavidus malaysiensis</name>
    <dbReference type="NCBI Taxonomy" id="367825"/>
    <lineage>
        <taxon>Bacteria</taxon>
        <taxon>Pseudomonadati</taxon>
        <taxon>Pseudomonadota</taxon>
        <taxon>Betaproteobacteria</taxon>
        <taxon>Burkholderiales</taxon>
        <taxon>Burkholderiaceae</taxon>
        <taxon>Cupriavidus</taxon>
    </lineage>
</organism>
<reference evidence="1 2" key="1">
    <citation type="submission" date="2016-10" db="EMBL/GenBank/DDBJ databases">
        <title>Complete genome sequences of three Cupriavidus strains isolated from various Malaysian environments.</title>
        <authorList>
            <person name="Abdullah A.A.-A."/>
            <person name="Shafie N.A.H."/>
            <person name="Lau N.S."/>
        </authorList>
    </citation>
    <scope>NUCLEOTIDE SEQUENCE [LARGE SCALE GENOMIC DNA]</scope>
    <source>
        <strain evidence="1 2">USMAA1020</strain>
    </source>
</reference>
<accession>A0ABN4TW88</accession>
<dbReference type="InterPro" id="IPR017166">
    <property type="entry name" value="UCP037290"/>
</dbReference>
<name>A0ABN4TW88_9BURK</name>
<dbReference type="Gene3D" id="3.40.50.300">
    <property type="entry name" value="P-loop containing nucleotide triphosphate hydrolases"/>
    <property type="match status" value="1"/>
</dbReference>
<gene>
    <name evidence="1" type="ORF">BKK80_25070</name>
</gene>
<protein>
    <submittedName>
        <fullName evidence="1">Damage-inducible protein</fullName>
    </submittedName>
</protein>
<dbReference type="EMBL" id="CP017755">
    <property type="protein sequence ID" value="AOZ09106.1"/>
    <property type="molecule type" value="Genomic_DNA"/>
</dbReference>
<evidence type="ECO:0000313" key="2">
    <source>
        <dbReference type="Proteomes" id="UP000177515"/>
    </source>
</evidence>
<sequence>MQALDALERRYPGLWRAGQLGQAARLPVCPCGHAALAAELPGGGWPLGALSELLLAESGVGELRLLRPALQALAAQGRALALVGAPHVPNAAGLAAWGLPAQRLYWVRAGRGADLTWAAEQILRSQAFGGVLLWLPGARPETIRRLQVLAQAGDAAVWVMRPAAAQRESSPAVLRLLLSPLPGNALSIAFHKRRGPLREAPLVLPLGGMEAVPSGLAAALAEAAPGQPEAAAEPGAPAPAVVRQGAVPAAVA</sequence>
<dbReference type="Proteomes" id="UP000177515">
    <property type="component" value="Chromosome 2"/>
</dbReference>
<dbReference type="InterPro" id="IPR027417">
    <property type="entry name" value="P-loop_NTPase"/>
</dbReference>
<dbReference type="SUPFAM" id="SSF52540">
    <property type="entry name" value="P-loop containing nucleoside triphosphate hydrolases"/>
    <property type="match status" value="1"/>
</dbReference>
<proteinExistence type="predicted"/>
<dbReference type="NCBIfam" id="NF033429">
    <property type="entry name" value="ImuA_translesion"/>
    <property type="match status" value="1"/>
</dbReference>
<evidence type="ECO:0000313" key="1">
    <source>
        <dbReference type="EMBL" id="AOZ09106.1"/>
    </source>
</evidence>
<dbReference type="InterPro" id="IPR047610">
    <property type="entry name" value="ImuA_translesion"/>
</dbReference>
<keyword evidence="2" id="KW-1185">Reference proteome</keyword>
<dbReference type="PIRSF" id="PIRSF037290">
    <property type="entry name" value="UCP037290"/>
    <property type="match status" value="1"/>
</dbReference>